<name>A0A227KEG1_9BURK</name>
<gene>
    <name evidence="1" type="ORF">ADH67_09670</name>
</gene>
<organism evidence="1 2">
    <name type="scientific">Turicimonas muris</name>
    <dbReference type="NCBI Taxonomy" id="1796652"/>
    <lineage>
        <taxon>Bacteria</taxon>
        <taxon>Pseudomonadati</taxon>
        <taxon>Pseudomonadota</taxon>
        <taxon>Betaproteobacteria</taxon>
        <taxon>Burkholderiales</taxon>
        <taxon>Sutterellaceae</taxon>
        <taxon>Turicimonas</taxon>
    </lineage>
</organism>
<dbReference type="Pfam" id="PF02482">
    <property type="entry name" value="Ribosomal_S30AE"/>
    <property type="match status" value="1"/>
</dbReference>
<dbReference type="GeneID" id="78361995"/>
<dbReference type="AlphaFoldDB" id="A0A227KEG1"/>
<evidence type="ECO:0000313" key="2">
    <source>
        <dbReference type="Proteomes" id="UP000214610"/>
    </source>
</evidence>
<dbReference type="InterPro" id="IPR036567">
    <property type="entry name" value="RHF-like"/>
</dbReference>
<keyword evidence="2" id="KW-1185">Reference proteome</keyword>
<reference evidence="2" key="1">
    <citation type="submission" date="2017-05" db="EMBL/GenBank/DDBJ databases">
        <title>Improved OligoMM genomes.</title>
        <authorList>
            <person name="Garzetti D."/>
        </authorList>
    </citation>
    <scope>NUCLEOTIDE SEQUENCE [LARGE SCALE GENOMIC DNA]</scope>
    <source>
        <strain evidence="2">YL45</strain>
    </source>
</reference>
<dbReference type="Gene3D" id="3.30.160.100">
    <property type="entry name" value="Ribosome hibernation promotion factor-like"/>
    <property type="match status" value="1"/>
</dbReference>
<dbReference type="InterPro" id="IPR003489">
    <property type="entry name" value="RHF/RaiA"/>
</dbReference>
<proteinExistence type="predicted"/>
<comment type="caution">
    <text evidence="1">The sequence shown here is derived from an EMBL/GenBank/DDBJ whole genome shotgun (WGS) entry which is preliminary data.</text>
</comment>
<dbReference type="RefSeq" id="WP_066593989.1">
    <property type="nucleotide sequence ID" value="NZ_CAJTBZ010000013.1"/>
</dbReference>
<dbReference type="EMBL" id="NHMP01000006">
    <property type="protein sequence ID" value="OXE45982.1"/>
    <property type="molecule type" value="Genomic_DNA"/>
</dbReference>
<sequence length="103" mass="11470">MKLPVQISFHGIDRSEALEALISKEVEGLHKFDADLISCRVAVESEGKHQNQGRECSVRVCLNAPGHEFIMNTKNEDAHAAVRQAFDSLTRQVKDNAAKRRGN</sequence>
<evidence type="ECO:0000313" key="1">
    <source>
        <dbReference type="EMBL" id="OXE45982.1"/>
    </source>
</evidence>
<dbReference type="Proteomes" id="UP000214610">
    <property type="component" value="Unassembled WGS sequence"/>
</dbReference>
<dbReference type="SUPFAM" id="SSF69754">
    <property type="entry name" value="Ribosome binding protein Y (YfiA homologue)"/>
    <property type="match status" value="1"/>
</dbReference>
<accession>A0A227KEG1</accession>
<protein>
    <submittedName>
        <fullName evidence="1">Ribosome-associated translation inhibitor RaiA</fullName>
    </submittedName>
</protein>